<comment type="pathway">
    <text evidence="1">Cofactor biosynthesis; ubiquinone biosynthesis.</text>
</comment>
<protein>
    <submittedName>
        <fullName evidence="8">COQ9 family protein</fullName>
    </submittedName>
</protein>
<sequence>MPQNAPPKDALLDAILPHVAFDGWSDASFKAAVQGAGIDPVVAHAVCPRGAVDLAVAYHKRGDQLMLERYAASDLSEMRYSDRIAALVRMRIEVVEDREVVRKASVLFALPKYAAEGARLIWETCDLIWNTLGDTSDDINWYTKRATLSGVYASTVLFWLGDESEGNAETWEFLDRRIDDVMQIEKLKSKVRDNPLLKGLFAGPMWAMGHVKAPHAKPMQDVPGRWDADSEGAK</sequence>
<keyword evidence="9" id="KW-1185">Reference proteome</keyword>
<evidence type="ECO:0000259" key="7">
    <source>
        <dbReference type="Pfam" id="PF08511"/>
    </source>
</evidence>
<dbReference type="RefSeq" id="WP_118943651.1">
    <property type="nucleotide sequence ID" value="NZ_CP032125.1"/>
</dbReference>
<dbReference type="AlphaFoldDB" id="A0A347UJH0"/>
<evidence type="ECO:0000256" key="2">
    <source>
        <dbReference type="ARBA" id="ARBA00010766"/>
    </source>
</evidence>
<gene>
    <name evidence="8" type="ORF">BAR1_14315</name>
</gene>
<organism evidence="8 9">
    <name type="scientific">Profundibacter amoris</name>
    <dbReference type="NCBI Taxonomy" id="2171755"/>
    <lineage>
        <taxon>Bacteria</taxon>
        <taxon>Pseudomonadati</taxon>
        <taxon>Pseudomonadota</taxon>
        <taxon>Alphaproteobacteria</taxon>
        <taxon>Rhodobacterales</taxon>
        <taxon>Paracoccaceae</taxon>
        <taxon>Profundibacter</taxon>
    </lineage>
</organism>
<evidence type="ECO:0000313" key="8">
    <source>
        <dbReference type="EMBL" id="AXX98998.1"/>
    </source>
</evidence>
<reference evidence="8 9" key="1">
    <citation type="submission" date="2018-09" db="EMBL/GenBank/DDBJ databases">
        <title>Profundibacter amoris BAR1 gen. nov., sp. nov., a new member of the Roseobacter clade isolated at Lokis Castle Vent Field on the Arctic Mid-Oceanic Ridge.</title>
        <authorList>
            <person name="Le Moine Bauer S."/>
            <person name="Sjoeberg A.G."/>
            <person name="L'Haridon S."/>
            <person name="Stokke R."/>
            <person name="Roalkvam I."/>
            <person name="Steen I.H."/>
            <person name="Dahle H."/>
        </authorList>
    </citation>
    <scope>NUCLEOTIDE SEQUENCE [LARGE SCALE GENOMIC DNA]</scope>
    <source>
        <strain evidence="8 9">BAR1</strain>
    </source>
</reference>
<evidence type="ECO:0000256" key="4">
    <source>
        <dbReference type="ARBA" id="ARBA00022946"/>
    </source>
</evidence>
<evidence type="ECO:0000256" key="1">
    <source>
        <dbReference type="ARBA" id="ARBA00004749"/>
    </source>
</evidence>
<name>A0A347UJH0_9RHOB</name>
<evidence type="ECO:0000256" key="3">
    <source>
        <dbReference type="ARBA" id="ARBA00022688"/>
    </source>
</evidence>
<keyword evidence="4" id="KW-0809">Transit peptide</keyword>
<dbReference type="OrthoDB" id="7201143at2"/>
<keyword evidence="5" id="KW-0446">Lipid-binding</keyword>
<evidence type="ECO:0000256" key="6">
    <source>
        <dbReference type="ARBA" id="ARBA00058104"/>
    </source>
</evidence>
<dbReference type="GO" id="GO:0008289">
    <property type="term" value="F:lipid binding"/>
    <property type="evidence" value="ECO:0007669"/>
    <property type="project" value="UniProtKB-KW"/>
</dbReference>
<dbReference type="EMBL" id="CP032125">
    <property type="protein sequence ID" value="AXX98998.1"/>
    <property type="molecule type" value="Genomic_DNA"/>
</dbReference>
<evidence type="ECO:0000313" key="9">
    <source>
        <dbReference type="Proteomes" id="UP000261704"/>
    </source>
</evidence>
<dbReference type="Proteomes" id="UP000261704">
    <property type="component" value="Chromosome"/>
</dbReference>
<dbReference type="KEGG" id="pamo:BAR1_14315"/>
<feature type="domain" description="COQ9 C-terminal" evidence="7">
    <location>
        <begin position="115"/>
        <end position="185"/>
    </location>
</feature>
<dbReference type="NCBIfam" id="TIGR02396">
    <property type="entry name" value="diverge_rpsU"/>
    <property type="match status" value="1"/>
</dbReference>
<comment type="similarity">
    <text evidence="2">Belongs to the COQ9 family.</text>
</comment>
<proteinExistence type="inferred from homology"/>
<keyword evidence="3" id="KW-0831">Ubiquinone biosynthesis</keyword>
<dbReference type="Pfam" id="PF08511">
    <property type="entry name" value="COQ9"/>
    <property type="match status" value="1"/>
</dbReference>
<comment type="function">
    <text evidence="6">Membrane-associated protein that warps the membrane surface to access and bind aromatic isoprenes with high specificity, including ubiquinone (CoQ) isoprene intermediates and presents them directly to COQ7, therefore facilitating the COQ7-mediated hydroxylase step. Participates in the biosynthesis of coenzyme Q, also named ubiquinone, an essential lipid-soluble electron transporter for aerobic cellular respiration.</text>
</comment>
<accession>A0A347UJH0</accession>
<dbReference type="GO" id="GO:0006744">
    <property type="term" value="P:ubiquinone biosynthetic process"/>
    <property type="evidence" value="ECO:0007669"/>
    <property type="project" value="UniProtKB-KW"/>
</dbReference>
<dbReference type="Gene3D" id="1.10.357.10">
    <property type="entry name" value="Tetracycline Repressor, domain 2"/>
    <property type="match status" value="1"/>
</dbReference>
<dbReference type="InterPro" id="IPR013718">
    <property type="entry name" value="COQ9_C"/>
</dbReference>
<dbReference type="InterPro" id="IPR012762">
    <property type="entry name" value="Ubiq_biosynth_COQ9"/>
</dbReference>
<evidence type="ECO:0000256" key="5">
    <source>
        <dbReference type="ARBA" id="ARBA00023121"/>
    </source>
</evidence>
<dbReference type="PANTHER" id="PTHR21427:SF19">
    <property type="entry name" value="UBIQUINONE BIOSYNTHESIS PROTEIN COQ9, MITOCHONDRIAL"/>
    <property type="match status" value="1"/>
</dbReference>
<dbReference type="PANTHER" id="PTHR21427">
    <property type="entry name" value="UBIQUINONE BIOSYNTHESIS PROTEIN COQ9, MITOCHONDRIAL"/>
    <property type="match status" value="1"/>
</dbReference>